<organism evidence="1 2">
    <name type="scientific">Membranihabitans marinus</name>
    <dbReference type="NCBI Taxonomy" id="1227546"/>
    <lineage>
        <taxon>Bacteria</taxon>
        <taxon>Pseudomonadati</taxon>
        <taxon>Bacteroidota</taxon>
        <taxon>Saprospiria</taxon>
        <taxon>Saprospirales</taxon>
        <taxon>Saprospiraceae</taxon>
        <taxon>Membranihabitans</taxon>
    </lineage>
</organism>
<dbReference type="Proteomes" id="UP000753961">
    <property type="component" value="Unassembled WGS sequence"/>
</dbReference>
<protein>
    <submittedName>
        <fullName evidence="1">Uncharacterized protein</fullName>
    </submittedName>
</protein>
<accession>A0A953HQY5</accession>
<comment type="caution">
    <text evidence="1">The sequence shown here is derived from an EMBL/GenBank/DDBJ whole genome shotgun (WGS) entry which is preliminary data.</text>
</comment>
<dbReference type="EMBL" id="JAHVHU010000016">
    <property type="protein sequence ID" value="MBY5959644.1"/>
    <property type="molecule type" value="Genomic_DNA"/>
</dbReference>
<gene>
    <name evidence="1" type="ORF">KUV50_15935</name>
</gene>
<proteinExistence type="predicted"/>
<reference evidence="1" key="1">
    <citation type="submission" date="2021-06" db="EMBL/GenBank/DDBJ databases">
        <title>44 bacteria genomes isolated from Dapeng, Shenzhen.</title>
        <authorList>
            <person name="Zheng W."/>
            <person name="Yu S."/>
            <person name="Huang Y."/>
        </authorList>
    </citation>
    <scope>NUCLEOTIDE SEQUENCE</scope>
    <source>
        <strain evidence="1">DP5N28-2</strain>
    </source>
</reference>
<dbReference type="RefSeq" id="WP_222581180.1">
    <property type="nucleotide sequence ID" value="NZ_JAHVHU010000016.1"/>
</dbReference>
<sequence length="84" mass="9491">MIEKKSILVIGAVCFWFLVGLAQDYAGLPDSQVCYCLEQDYTGLQDSQDGCGILCIVESYKSCSEIVWNRINQDYRIARIDVES</sequence>
<name>A0A953HQY5_9BACT</name>
<dbReference type="AlphaFoldDB" id="A0A953HQY5"/>
<keyword evidence="2" id="KW-1185">Reference proteome</keyword>
<evidence type="ECO:0000313" key="1">
    <source>
        <dbReference type="EMBL" id="MBY5959644.1"/>
    </source>
</evidence>
<evidence type="ECO:0000313" key="2">
    <source>
        <dbReference type="Proteomes" id="UP000753961"/>
    </source>
</evidence>